<sequence>MNPTILIVDDEPSVLQTLQTFLQKEGFHIITASTGKEALKKANQFQPKIVILDWMLPEMSGIEVCQVLRQRGTYGIIMVTAKKEEIDRIIGLEVGADDYLTKPFSYRELAARIRALLRRMKDSIQISPTIHYQDLVIDQKKYLVTKKKQMIELTPTEFKILYTLASYPGIVFSRMQLLEHAIGDSFYFDERTIDGHISKLRKKIEDNPANPKYIQTVFGFGYRFGDPT</sequence>
<keyword evidence="12" id="KW-1185">Reference proteome</keyword>
<dbReference type="FunFam" id="1.10.10.10:FF:000018">
    <property type="entry name" value="DNA-binding response regulator ResD"/>
    <property type="match status" value="1"/>
</dbReference>
<feature type="domain" description="OmpR/PhoB-type" evidence="10">
    <location>
        <begin position="127"/>
        <end position="226"/>
    </location>
</feature>
<dbReference type="GO" id="GO:0000976">
    <property type="term" value="F:transcription cis-regulatory region binding"/>
    <property type="evidence" value="ECO:0007669"/>
    <property type="project" value="TreeGrafter"/>
</dbReference>
<dbReference type="InterPro" id="IPR011006">
    <property type="entry name" value="CheY-like_superfamily"/>
</dbReference>
<dbReference type="SMART" id="SM00448">
    <property type="entry name" value="REC"/>
    <property type="match status" value="1"/>
</dbReference>
<dbReference type="InterPro" id="IPR001789">
    <property type="entry name" value="Sig_transdc_resp-reg_receiver"/>
</dbReference>
<protein>
    <submittedName>
        <fullName evidence="11">DNA-binding response regulator, OmpR family, contains REC and winged-helix (WHTH) domain</fullName>
    </submittedName>
</protein>
<reference evidence="11 12" key="1">
    <citation type="submission" date="2016-11" db="EMBL/GenBank/DDBJ databases">
        <authorList>
            <person name="Jaros S."/>
            <person name="Januszkiewicz K."/>
            <person name="Wedrychowicz H."/>
        </authorList>
    </citation>
    <scope>NUCLEOTIDE SEQUENCE [LARGE SCALE GENOMIC DNA]</scope>
    <source>
        <strain evidence="11 12">DSM 44666</strain>
    </source>
</reference>
<dbReference type="Pfam" id="PF00486">
    <property type="entry name" value="Trans_reg_C"/>
    <property type="match status" value="1"/>
</dbReference>
<evidence type="ECO:0000256" key="3">
    <source>
        <dbReference type="ARBA" id="ARBA00023012"/>
    </source>
</evidence>
<accession>A0A1M4VG99</accession>
<dbReference type="SMART" id="SM00862">
    <property type="entry name" value="Trans_reg_C"/>
    <property type="match status" value="1"/>
</dbReference>
<dbReference type="InterPro" id="IPR039420">
    <property type="entry name" value="WalR-like"/>
</dbReference>
<dbReference type="SUPFAM" id="SSF46894">
    <property type="entry name" value="C-terminal effector domain of the bipartite response regulators"/>
    <property type="match status" value="1"/>
</dbReference>
<dbReference type="PANTHER" id="PTHR48111:SF4">
    <property type="entry name" value="DNA-BINDING DUAL TRANSCRIPTIONAL REGULATOR OMPR"/>
    <property type="match status" value="1"/>
</dbReference>
<evidence type="ECO:0000313" key="12">
    <source>
        <dbReference type="Proteomes" id="UP000184476"/>
    </source>
</evidence>
<evidence type="ECO:0000256" key="6">
    <source>
        <dbReference type="ARBA" id="ARBA00023163"/>
    </source>
</evidence>
<dbReference type="FunFam" id="3.40.50.2300:FF:000001">
    <property type="entry name" value="DNA-binding response regulator PhoB"/>
    <property type="match status" value="1"/>
</dbReference>
<keyword evidence="2 7" id="KW-0597">Phosphoprotein</keyword>
<evidence type="ECO:0000259" key="9">
    <source>
        <dbReference type="PROSITE" id="PS50110"/>
    </source>
</evidence>
<dbReference type="SUPFAM" id="SSF52172">
    <property type="entry name" value="CheY-like"/>
    <property type="match status" value="1"/>
</dbReference>
<dbReference type="Gene3D" id="6.10.250.690">
    <property type="match status" value="1"/>
</dbReference>
<feature type="modified residue" description="4-aspartylphosphate" evidence="7">
    <location>
        <position position="53"/>
    </location>
</feature>
<proteinExistence type="predicted"/>
<evidence type="ECO:0000259" key="10">
    <source>
        <dbReference type="PROSITE" id="PS51755"/>
    </source>
</evidence>
<evidence type="ECO:0000256" key="7">
    <source>
        <dbReference type="PROSITE-ProRule" id="PRU00169"/>
    </source>
</evidence>
<dbReference type="GO" id="GO:0006355">
    <property type="term" value="P:regulation of DNA-templated transcription"/>
    <property type="evidence" value="ECO:0007669"/>
    <property type="project" value="InterPro"/>
</dbReference>
<dbReference type="Gene3D" id="1.10.10.10">
    <property type="entry name" value="Winged helix-like DNA-binding domain superfamily/Winged helix DNA-binding domain"/>
    <property type="match status" value="1"/>
</dbReference>
<dbReference type="STRING" id="112248.SAMN05444392_102350"/>
<feature type="DNA-binding region" description="OmpR/PhoB-type" evidence="8">
    <location>
        <begin position="127"/>
        <end position="226"/>
    </location>
</feature>
<dbReference type="PROSITE" id="PS50110">
    <property type="entry name" value="RESPONSE_REGULATORY"/>
    <property type="match status" value="1"/>
</dbReference>
<evidence type="ECO:0000256" key="1">
    <source>
        <dbReference type="ARBA" id="ARBA00004496"/>
    </source>
</evidence>
<comment type="subcellular location">
    <subcellularLocation>
        <location evidence="1">Cytoplasm</location>
    </subcellularLocation>
</comment>
<keyword evidence="4" id="KW-0805">Transcription regulation</keyword>
<dbReference type="Pfam" id="PF00072">
    <property type="entry name" value="Response_reg"/>
    <property type="match status" value="1"/>
</dbReference>
<evidence type="ECO:0000256" key="2">
    <source>
        <dbReference type="ARBA" id="ARBA00022553"/>
    </source>
</evidence>
<dbReference type="InterPro" id="IPR036388">
    <property type="entry name" value="WH-like_DNA-bd_sf"/>
</dbReference>
<evidence type="ECO:0000256" key="5">
    <source>
        <dbReference type="ARBA" id="ARBA00023125"/>
    </source>
</evidence>
<evidence type="ECO:0000313" key="11">
    <source>
        <dbReference type="EMBL" id="SHE68009.1"/>
    </source>
</evidence>
<dbReference type="OrthoDB" id="9802426at2"/>
<dbReference type="GO" id="GO:0005829">
    <property type="term" value="C:cytosol"/>
    <property type="evidence" value="ECO:0007669"/>
    <property type="project" value="TreeGrafter"/>
</dbReference>
<dbReference type="GO" id="GO:0032993">
    <property type="term" value="C:protein-DNA complex"/>
    <property type="evidence" value="ECO:0007669"/>
    <property type="project" value="TreeGrafter"/>
</dbReference>
<feature type="domain" description="Response regulatory" evidence="9">
    <location>
        <begin position="4"/>
        <end position="117"/>
    </location>
</feature>
<dbReference type="PROSITE" id="PS51755">
    <property type="entry name" value="OMPR_PHOB"/>
    <property type="match status" value="1"/>
</dbReference>
<dbReference type="PANTHER" id="PTHR48111">
    <property type="entry name" value="REGULATOR OF RPOS"/>
    <property type="match status" value="1"/>
</dbReference>
<dbReference type="Gene3D" id="3.40.50.2300">
    <property type="match status" value="1"/>
</dbReference>
<keyword evidence="6" id="KW-0804">Transcription</keyword>
<keyword evidence="3" id="KW-0902">Two-component regulatory system</keyword>
<gene>
    <name evidence="11" type="ORF">SAMN05444392_102350</name>
</gene>
<dbReference type="InterPro" id="IPR001867">
    <property type="entry name" value="OmpR/PhoB-type_DNA-bd"/>
</dbReference>
<dbReference type="CDD" id="cd00383">
    <property type="entry name" value="trans_reg_C"/>
    <property type="match status" value="1"/>
</dbReference>
<dbReference type="RefSeq" id="WP_073153901.1">
    <property type="nucleotide sequence ID" value="NZ_FQVL01000002.1"/>
</dbReference>
<name>A0A1M4VG99_9BACL</name>
<dbReference type="Proteomes" id="UP000184476">
    <property type="component" value="Unassembled WGS sequence"/>
</dbReference>
<dbReference type="InterPro" id="IPR016032">
    <property type="entry name" value="Sig_transdc_resp-reg_C-effctor"/>
</dbReference>
<dbReference type="EMBL" id="FQVL01000002">
    <property type="protein sequence ID" value="SHE68009.1"/>
    <property type="molecule type" value="Genomic_DNA"/>
</dbReference>
<organism evidence="11 12">
    <name type="scientific">Seinonella peptonophila</name>
    <dbReference type="NCBI Taxonomy" id="112248"/>
    <lineage>
        <taxon>Bacteria</taxon>
        <taxon>Bacillati</taxon>
        <taxon>Bacillota</taxon>
        <taxon>Bacilli</taxon>
        <taxon>Bacillales</taxon>
        <taxon>Thermoactinomycetaceae</taxon>
        <taxon>Seinonella</taxon>
    </lineage>
</organism>
<dbReference type="GO" id="GO:0000156">
    <property type="term" value="F:phosphorelay response regulator activity"/>
    <property type="evidence" value="ECO:0007669"/>
    <property type="project" value="TreeGrafter"/>
</dbReference>
<keyword evidence="5 8" id="KW-0238">DNA-binding</keyword>
<dbReference type="AlphaFoldDB" id="A0A1M4VG99"/>
<evidence type="ECO:0000256" key="4">
    <source>
        <dbReference type="ARBA" id="ARBA00023015"/>
    </source>
</evidence>
<evidence type="ECO:0000256" key="8">
    <source>
        <dbReference type="PROSITE-ProRule" id="PRU01091"/>
    </source>
</evidence>